<keyword evidence="2" id="KW-1185">Reference proteome</keyword>
<organism evidence="1 2">
    <name type="scientific">Marinobacterium nitratireducens</name>
    <dbReference type="NCBI Taxonomy" id="518897"/>
    <lineage>
        <taxon>Bacteria</taxon>
        <taxon>Pseudomonadati</taxon>
        <taxon>Pseudomonadota</taxon>
        <taxon>Gammaproteobacteria</taxon>
        <taxon>Oceanospirillales</taxon>
        <taxon>Oceanospirillaceae</taxon>
        <taxon>Marinobacterium</taxon>
    </lineage>
</organism>
<sequence>MTRQDELQLQAWMDGELPAADRDAFAERLAREPRLQRQAESLQSLDRLLRQAYAPIAAQRVPTLRIGKVRPSDSFWALFCKWLGTSQPLRWQPCCLLLLAAISLAGAGGYWLSGQIKLETAGQANELGPRERQALQLLVDQVLEHQRSGSTASWQGQGRERVIITPTRTFRTPDGDYCREFSERLVIGDEWNEEQVIACREGEQRWSVKARYY</sequence>
<proteinExistence type="predicted"/>
<name>A0A917ZKI8_9GAMM</name>
<evidence type="ECO:0000313" key="1">
    <source>
        <dbReference type="EMBL" id="GGO85627.1"/>
    </source>
</evidence>
<accession>A0A917ZKI8</accession>
<dbReference type="EMBL" id="BMLT01000009">
    <property type="protein sequence ID" value="GGO85627.1"/>
    <property type="molecule type" value="Genomic_DNA"/>
</dbReference>
<comment type="caution">
    <text evidence="1">The sequence shown here is derived from an EMBL/GenBank/DDBJ whole genome shotgun (WGS) entry which is preliminary data.</text>
</comment>
<gene>
    <name evidence="1" type="ORF">GCM10011348_34610</name>
</gene>
<dbReference type="Proteomes" id="UP000599578">
    <property type="component" value="Unassembled WGS sequence"/>
</dbReference>
<dbReference type="AlphaFoldDB" id="A0A917ZKI8"/>
<dbReference type="RefSeq" id="WP_188861864.1">
    <property type="nucleotide sequence ID" value="NZ_BMLT01000009.1"/>
</dbReference>
<reference evidence="1 2" key="1">
    <citation type="journal article" date="2014" name="Int. J. Syst. Evol. Microbiol.">
        <title>Complete genome sequence of Corynebacterium casei LMG S-19264T (=DSM 44701T), isolated from a smear-ripened cheese.</title>
        <authorList>
            <consortium name="US DOE Joint Genome Institute (JGI-PGF)"/>
            <person name="Walter F."/>
            <person name="Albersmeier A."/>
            <person name="Kalinowski J."/>
            <person name="Ruckert C."/>
        </authorList>
    </citation>
    <scope>NUCLEOTIDE SEQUENCE [LARGE SCALE GENOMIC DNA]</scope>
    <source>
        <strain evidence="1 2">CGMCC 1.7286</strain>
    </source>
</reference>
<protein>
    <recommendedName>
        <fullName evidence="3">Surface antigen domain-containing protein</fullName>
    </recommendedName>
</protein>
<evidence type="ECO:0000313" key="2">
    <source>
        <dbReference type="Proteomes" id="UP000599578"/>
    </source>
</evidence>
<evidence type="ECO:0008006" key="3">
    <source>
        <dbReference type="Google" id="ProtNLM"/>
    </source>
</evidence>